<feature type="compositionally biased region" description="Polar residues" evidence="7">
    <location>
        <begin position="499"/>
        <end position="508"/>
    </location>
</feature>
<dbReference type="GO" id="GO:0006508">
    <property type="term" value="P:proteolysis"/>
    <property type="evidence" value="ECO:0007669"/>
    <property type="project" value="UniProtKB-KW"/>
</dbReference>
<dbReference type="InterPro" id="IPR038765">
    <property type="entry name" value="Papain-like_cys_pep_sf"/>
</dbReference>
<dbReference type="Proteomes" id="UP000750334">
    <property type="component" value="Unassembled WGS sequence"/>
</dbReference>
<feature type="compositionally biased region" description="Basic and acidic residues" evidence="7">
    <location>
        <begin position="510"/>
        <end position="524"/>
    </location>
</feature>
<feature type="region of interest" description="Disordered" evidence="7">
    <location>
        <begin position="59"/>
        <end position="145"/>
    </location>
</feature>
<dbReference type="PANTHER" id="PTHR24006:SF687">
    <property type="entry name" value="UBIQUITIN CARBOXYL-TERMINAL HYDROLASE 10"/>
    <property type="match status" value="1"/>
</dbReference>
<comment type="caution">
    <text evidence="9">The sequence shown here is derived from an EMBL/GenBank/DDBJ whole genome shotgun (WGS) entry which is preliminary data.</text>
</comment>
<evidence type="ECO:0000313" key="10">
    <source>
        <dbReference type="Proteomes" id="UP000750334"/>
    </source>
</evidence>
<evidence type="ECO:0000256" key="4">
    <source>
        <dbReference type="ARBA" id="ARBA00022801"/>
    </source>
</evidence>
<feature type="compositionally biased region" description="Polar residues" evidence="7">
    <location>
        <begin position="252"/>
        <end position="262"/>
    </location>
</feature>
<reference evidence="9 10" key="1">
    <citation type="submission" date="2020-11" db="EMBL/GenBank/DDBJ databases">
        <title>Kefir isolates.</title>
        <authorList>
            <person name="Marcisauskas S."/>
            <person name="Kim Y."/>
            <person name="Blasche S."/>
        </authorList>
    </citation>
    <scope>NUCLEOTIDE SEQUENCE [LARGE SCALE GENOMIC DNA]</scope>
    <source>
        <strain evidence="9 10">OG2</strain>
    </source>
</reference>
<keyword evidence="3 6" id="KW-0833">Ubl conjugation pathway</keyword>
<comment type="similarity">
    <text evidence="6">Belongs to the peptidase C19 family.</text>
</comment>
<dbReference type="SUPFAM" id="SSF54001">
    <property type="entry name" value="Cysteine proteinases"/>
    <property type="match status" value="1"/>
</dbReference>
<feature type="compositionally biased region" description="Basic and acidic residues" evidence="7">
    <location>
        <begin position="270"/>
        <end position="293"/>
    </location>
</feature>
<feature type="compositionally biased region" description="Polar residues" evidence="7">
    <location>
        <begin position="96"/>
        <end position="124"/>
    </location>
</feature>
<evidence type="ECO:0000256" key="7">
    <source>
        <dbReference type="SAM" id="MobiDB-lite"/>
    </source>
</evidence>
<feature type="compositionally biased region" description="Polar residues" evidence="7">
    <location>
        <begin position="59"/>
        <end position="74"/>
    </location>
</feature>
<dbReference type="InterPro" id="IPR018200">
    <property type="entry name" value="USP_CS"/>
</dbReference>
<keyword evidence="4 6" id="KW-0378">Hydrolase</keyword>
<feature type="compositionally biased region" description="Polar residues" evidence="7">
    <location>
        <begin position="358"/>
        <end position="373"/>
    </location>
</feature>
<accession>A0A9P6VXT0</accession>
<dbReference type="PROSITE" id="PS50235">
    <property type="entry name" value="USP_3"/>
    <property type="match status" value="1"/>
</dbReference>
<feature type="region of interest" description="Disordered" evidence="7">
    <location>
        <begin position="203"/>
        <end position="315"/>
    </location>
</feature>
<dbReference type="PANTHER" id="PTHR24006">
    <property type="entry name" value="UBIQUITIN CARBOXYL-TERMINAL HYDROLASE"/>
    <property type="match status" value="1"/>
</dbReference>
<feature type="region of interest" description="Disordered" evidence="7">
    <location>
        <begin position="350"/>
        <end position="388"/>
    </location>
</feature>
<dbReference type="Pfam" id="PF00443">
    <property type="entry name" value="UCH"/>
    <property type="match status" value="1"/>
</dbReference>
<sequence>MNGSENQEESYSMYPKTSSPPPMPHVNMQFPIYQNPVPMYNYQAPYMYAQPSYNYKMMNPNQPHNQMGYQSGMPQGNMGSKKKWNNNNNSNSSGNAATTSGITGTMNPAKSQPYYPSQSQNFYGQSAGGNNQTRNSRSSSTNYDPYKFDVSKLNVTKISESCKKFPLFINTNAAEFNEARSRKHFTKAPEQLEAVEIKEAPEVVENEEVPETEKESTVEKTETKKPVTIKESSVEVSTTKAEHIKVEKEFSEIQNETATPVTHESKKKSKDSEGKKKEKETRHKKDDEPKKLPTVESTTSFASIASDNTTAATSPISTTASTATLTSTMEPPTPKSWSAIASSAGAKAKSNVSSKVSTPNTHSRNASNVSISTGRPKKDKKYVPPSTKGAEPIGSIALRACFDPDYVGYILKKHGPSGENDLPLKTIIPRGIINTANICFMSSVLQVLLYCRPFIDILNVLSTRNPNSRVSSCSTKLWDACINLFTKFDKEAFEKNKELSPTPQNSSKKNSRETTPRSQKDETKFAGISDAIKPDEFYKSLSTIPKFKDLRWGHQEDAEEFLTQMLDQLHEELITAINNLTENEIQNILQSINDEELRIFIIRNLGRYKNAQFMKSATGQLPALIERYGNIDDNDDENEWHEVSGTSKKGKKNKTAAKRTVEIIPSPISNLFGGQFRSVLDIPNNKESQSITLDPFQTIQLDISDPEVNDLESAFKKFSEYELIPFRSSNGSDVEAKKQTFIDKLPEVLLIQLKRFSFINNTDTDNSMTNYNAYSGRIEKVRKKIAYEHEMIIPADSVSSPVLKQHEENRRYSLSGVIYHHGMSSDGGHYTADVYHKTNDQWYRIDDVGITELKKADVLTVGDSGTDPRTAYIL</sequence>
<gene>
    <name evidence="9" type="ORF">C6P45_002049</name>
</gene>
<dbReference type="InterPro" id="IPR001394">
    <property type="entry name" value="Peptidase_C19_UCH"/>
</dbReference>
<evidence type="ECO:0000256" key="6">
    <source>
        <dbReference type="RuleBase" id="RU366025"/>
    </source>
</evidence>
<evidence type="ECO:0000256" key="3">
    <source>
        <dbReference type="ARBA" id="ARBA00022786"/>
    </source>
</evidence>
<evidence type="ECO:0000259" key="8">
    <source>
        <dbReference type="PROSITE" id="PS50235"/>
    </source>
</evidence>
<name>A0A9P6VXT0_MAUEX</name>
<dbReference type="GO" id="GO:0005634">
    <property type="term" value="C:nucleus"/>
    <property type="evidence" value="ECO:0007669"/>
    <property type="project" value="TreeGrafter"/>
</dbReference>
<keyword evidence="5 6" id="KW-0788">Thiol protease</keyword>
<feature type="domain" description="USP" evidence="8">
    <location>
        <begin position="430"/>
        <end position="874"/>
    </location>
</feature>
<dbReference type="Gene3D" id="3.90.70.10">
    <property type="entry name" value="Cysteine proteinases"/>
    <property type="match status" value="1"/>
</dbReference>
<protein>
    <recommendedName>
        <fullName evidence="6">Ubiquitin carboxyl-terminal hydrolase</fullName>
        <ecNumber evidence="6">3.4.19.12</ecNumber>
    </recommendedName>
</protein>
<dbReference type="EC" id="3.4.19.12" evidence="6"/>
<dbReference type="GO" id="GO:0016579">
    <property type="term" value="P:protein deubiquitination"/>
    <property type="evidence" value="ECO:0007669"/>
    <property type="project" value="InterPro"/>
</dbReference>
<feature type="compositionally biased region" description="Polar residues" evidence="7">
    <location>
        <begin position="295"/>
        <end position="308"/>
    </location>
</feature>
<keyword evidence="2 6" id="KW-0645">Protease</keyword>
<dbReference type="EMBL" id="PUHR01000202">
    <property type="protein sequence ID" value="KAG0658895.1"/>
    <property type="molecule type" value="Genomic_DNA"/>
</dbReference>
<feature type="compositionally biased region" description="Basic and acidic residues" evidence="7">
    <location>
        <begin position="211"/>
        <end position="225"/>
    </location>
</feature>
<dbReference type="InterPro" id="IPR028889">
    <property type="entry name" value="USP"/>
</dbReference>
<dbReference type="GO" id="GO:0004843">
    <property type="term" value="F:cysteine-type deubiquitinase activity"/>
    <property type="evidence" value="ECO:0007669"/>
    <property type="project" value="UniProtKB-UniRule"/>
</dbReference>
<feature type="compositionally biased region" description="Low complexity" evidence="7">
    <location>
        <begin position="85"/>
        <end position="95"/>
    </location>
</feature>
<keyword evidence="10" id="KW-1185">Reference proteome</keyword>
<feature type="region of interest" description="Disordered" evidence="7">
    <location>
        <begin position="323"/>
        <end position="342"/>
    </location>
</feature>
<organism evidence="9 10">
    <name type="scientific">Maudiozyma exigua</name>
    <name type="common">Yeast</name>
    <name type="synonym">Kazachstania exigua</name>
    <dbReference type="NCBI Taxonomy" id="34358"/>
    <lineage>
        <taxon>Eukaryota</taxon>
        <taxon>Fungi</taxon>
        <taxon>Dikarya</taxon>
        <taxon>Ascomycota</taxon>
        <taxon>Saccharomycotina</taxon>
        <taxon>Saccharomycetes</taxon>
        <taxon>Saccharomycetales</taxon>
        <taxon>Saccharomycetaceae</taxon>
        <taxon>Maudiozyma</taxon>
    </lineage>
</organism>
<dbReference type="PROSITE" id="PS00972">
    <property type="entry name" value="USP_1"/>
    <property type="match status" value="1"/>
</dbReference>
<evidence type="ECO:0000313" key="9">
    <source>
        <dbReference type="EMBL" id="KAG0658895.1"/>
    </source>
</evidence>
<dbReference type="GO" id="GO:0005829">
    <property type="term" value="C:cytosol"/>
    <property type="evidence" value="ECO:0007669"/>
    <property type="project" value="TreeGrafter"/>
</dbReference>
<proteinExistence type="inferred from homology"/>
<feature type="region of interest" description="Disordered" evidence="7">
    <location>
        <begin position="1"/>
        <end position="22"/>
    </location>
</feature>
<dbReference type="InterPro" id="IPR050164">
    <property type="entry name" value="Peptidase_C19"/>
</dbReference>
<evidence type="ECO:0000256" key="1">
    <source>
        <dbReference type="ARBA" id="ARBA00000707"/>
    </source>
</evidence>
<dbReference type="PROSITE" id="PS00973">
    <property type="entry name" value="USP_2"/>
    <property type="match status" value="1"/>
</dbReference>
<dbReference type="CDD" id="cd02257">
    <property type="entry name" value="Peptidase_C19"/>
    <property type="match status" value="1"/>
</dbReference>
<feature type="region of interest" description="Disordered" evidence="7">
    <location>
        <begin position="495"/>
        <end position="525"/>
    </location>
</feature>
<feature type="non-terminal residue" evidence="9">
    <location>
        <position position="874"/>
    </location>
</feature>
<feature type="compositionally biased region" description="Basic and acidic residues" evidence="7">
    <location>
        <begin position="240"/>
        <end position="251"/>
    </location>
</feature>
<feature type="compositionally biased region" description="Low complexity" evidence="7">
    <location>
        <begin position="130"/>
        <end position="142"/>
    </location>
</feature>
<dbReference type="OrthoDB" id="429671at2759"/>
<evidence type="ECO:0000256" key="5">
    <source>
        <dbReference type="ARBA" id="ARBA00022807"/>
    </source>
</evidence>
<comment type="catalytic activity">
    <reaction evidence="1 6">
        <text>Thiol-dependent hydrolysis of ester, thioester, amide, peptide and isopeptide bonds formed by the C-terminal Gly of ubiquitin (a 76-residue protein attached to proteins as an intracellular targeting signal).</text>
        <dbReference type="EC" id="3.4.19.12"/>
    </reaction>
</comment>
<evidence type="ECO:0000256" key="2">
    <source>
        <dbReference type="ARBA" id="ARBA00022670"/>
    </source>
</evidence>
<dbReference type="AlphaFoldDB" id="A0A9P6VXT0"/>